<dbReference type="EMBL" id="JAATIP010000104">
    <property type="protein sequence ID" value="KAF4372773.1"/>
    <property type="molecule type" value="Genomic_DNA"/>
</dbReference>
<accession>A0A7J6FPZ1</accession>
<name>A0A7J6FPZ1_CANSA</name>
<reference evidence="1 2" key="1">
    <citation type="journal article" date="2020" name="bioRxiv">
        <title>Sequence and annotation of 42 cannabis genomes reveals extensive copy number variation in cannabinoid synthesis and pathogen resistance genes.</title>
        <authorList>
            <person name="Mckernan K.J."/>
            <person name="Helbert Y."/>
            <person name="Kane L.T."/>
            <person name="Ebling H."/>
            <person name="Zhang L."/>
            <person name="Liu B."/>
            <person name="Eaton Z."/>
            <person name="Mclaughlin S."/>
            <person name="Kingan S."/>
            <person name="Baybayan P."/>
            <person name="Concepcion G."/>
            <person name="Jordan M."/>
            <person name="Riva A."/>
            <person name="Barbazuk W."/>
            <person name="Harkins T."/>
        </authorList>
    </citation>
    <scope>NUCLEOTIDE SEQUENCE [LARGE SCALE GENOMIC DNA]</scope>
    <source>
        <strain evidence="2">cv. Jamaican Lion 4</strain>
        <tissue evidence="1">Leaf</tissue>
    </source>
</reference>
<evidence type="ECO:0000313" key="2">
    <source>
        <dbReference type="Proteomes" id="UP000525078"/>
    </source>
</evidence>
<dbReference type="Proteomes" id="UP000525078">
    <property type="component" value="Unassembled WGS sequence"/>
</dbReference>
<organism evidence="1 2">
    <name type="scientific">Cannabis sativa</name>
    <name type="common">Hemp</name>
    <name type="synonym">Marijuana</name>
    <dbReference type="NCBI Taxonomy" id="3483"/>
    <lineage>
        <taxon>Eukaryota</taxon>
        <taxon>Viridiplantae</taxon>
        <taxon>Streptophyta</taxon>
        <taxon>Embryophyta</taxon>
        <taxon>Tracheophyta</taxon>
        <taxon>Spermatophyta</taxon>
        <taxon>Magnoliopsida</taxon>
        <taxon>eudicotyledons</taxon>
        <taxon>Gunneridae</taxon>
        <taxon>Pentapetalae</taxon>
        <taxon>rosids</taxon>
        <taxon>fabids</taxon>
        <taxon>Rosales</taxon>
        <taxon>Cannabaceae</taxon>
        <taxon>Cannabis</taxon>
    </lineage>
</organism>
<proteinExistence type="predicted"/>
<dbReference type="AlphaFoldDB" id="A0A7J6FPZ1"/>
<comment type="caution">
    <text evidence="1">The sequence shown here is derived from an EMBL/GenBank/DDBJ whole genome shotgun (WGS) entry which is preliminary data.</text>
</comment>
<sequence length="167" mass="19255">MQKVFDPDSVRGYFVASQLNGLLLLLLRMSSQSGGCKNHLPKEVLSFIWRDFHEILPSSVGHYKRKILVKLIVPTTEVRSMYVVRNSTGEVVAYLSKSLSGFHFFAFSTVFISLLEISQKGNPFTYMYACCSVRRLDMDQGKTYEEVSRLIGEARARLIRYKRKWDI</sequence>
<protein>
    <submittedName>
        <fullName evidence="1">Uncharacterized protein</fullName>
    </submittedName>
</protein>
<gene>
    <name evidence="1" type="ORF">F8388_000940</name>
</gene>
<evidence type="ECO:0000313" key="1">
    <source>
        <dbReference type="EMBL" id="KAF4372773.1"/>
    </source>
</evidence>